<evidence type="ECO:0000313" key="3">
    <source>
        <dbReference type="EMBL" id="UON91232.1"/>
    </source>
</evidence>
<accession>A0A9X1M9Y2</accession>
<sequence length="151" mass="15346">MRPGAEGGPDTCGGTRQEQDETGSAVVEFIFLGLLLLVPVVYLVITVGQIQGASFAAVGAADAAAKVYATAPDAATAERRATEAAQLALDDFGLPAGTMDMVISCPADCLAPGTLVTVRVSVDVPLPGLPWAGDSPVVVDSESTQVVERFG</sequence>
<keyword evidence="1" id="KW-0812">Transmembrane</keyword>
<dbReference type="Proteomes" id="UP001155145">
    <property type="component" value="Unassembled WGS sequence"/>
</dbReference>
<proteinExistence type="predicted"/>
<dbReference type="EMBL" id="JAJFZT010000009">
    <property type="protein sequence ID" value="MCC3273766.1"/>
    <property type="molecule type" value="Genomic_DNA"/>
</dbReference>
<evidence type="ECO:0000313" key="5">
    <source>
        <dbReference type="Proteomes" id="UP001155145"/>
    </source>
</evidence>
<keyword evidence="4" id="KW-1185">Reference proteome</keyword>
<gene>
    <name evidence="2" type="ORF">LJ755_13635</name>
    <name evidence="3" type="ORF">MUK71_11515</name>
</gene>
<reference evidence="2" key="1">
    <citation type="submission" date="2021-10" db="EMBL/GenBank/DDBJ databases">
        <title>Novel species in genus Arthrobacter.</title>
        <authorList>
            <person name="Liu Y."/>
        </authorList>
    </citation>
    <scope>NUCLEOTIDE SEQUENCE</scope>
    <source>
        <strain evidence="4">zg-Y462</strain>
        <strain evidence="2">Zg-Y462</strain>
    </source>
</reference>
<evidence type="ECO:0008006" key="6">
    <source>
        <dbReference type="Google" id="ProtNLM"/>
    </source>
</evidence>
<keyword evidence="1" id="KW-1133">Transmembrane helix</keyword>
<dbReference type="RefSeq" id="WP_227929454.1">
    <property type="nucleotide sequence ID" value="NZ_CP094984.1"/>
</dbReference>
<keyword evidence="1" id="KW-0472">Membrane</keyword>
<evidence type="ECO:0000256" key="1">
    <source>
        <dbReference type="SAM" id="Phobius"/>
    </source>
</evidence>
<protein>
    <recommendedName>
        <fullName evidence="6">Pilus assembly protein TadE</fullName>
    </recommendedName>
</protein>
<dbReference type="Proteomes" id="UP000829758">
    <property type="component" value="Chromosome"/>
</dbReference>
<evidence type="ECO:0000313" key="2">
    <source>
        <dbReference type="EMBL" id="MCC3273766.1"/>
    </source>
</evidence>
<dbReference type="AlphaFoldDB" id="A0A9X1M9Y2"/>
<name>A0A9X1M9Y2_9MICC</name>
<feature type="transmembrane region" description="Helical" evidence="1">
    <location>
        <begin position="25"/>
        <end position="45"/>
    </location>
</feature>
<organism evidence="2 5">
    <name type="scientific">Arthrobacter zhangbolii</name>
    <dbReference type="NCBI Taxonomy" id="2886936"/>
    <lineage>
        <taxon>Bacteria</taxon>
        <taxon>Bacillati</taxon>
        <taxon>Actinomycetota</taxon>
        <taxon>Actinomycetes</taxon>
        <taxon>Micrococcales</taxon>
        <taxon>Micrococcaceae</taxon>
        <taxon>Arthrobacter</taxon>
    </lineage>
</organism>
<evidence type="ECO:0000313" key="4">
    <source>
        <dbReference type="Proteomes" id="UP000829758"/>
    </source>
</evidence>
<dbReference type="EMBL" id="CP094984">
    <property type="protein sequence ID" value="UON91232.1"/>
    <property type="molecule type" value="Genomic_DNA"/>
</dbReference>